<feature type="domain" description="Transglycosylase SLT" evidence="2">
    <location>
        <begin position="278"/>
        <end position="355"/>
    </location>
</feature>
<dbReference type="InterPro" id="IPR008258">
    <property type="entry name" value="Transglycosylase_SLT_dom_1"/>
</dbReference>
<sequence>MSARDAVASLPGGQALAELCDKVDGDPDAIRAIAQRWTDAATRAGECAGAVRKSVAGLDAAWQGSSADGFVGYMGRFGAAAGSAQTTLTSAAGDLRAAADALSGAEQALGTICENLLTRVRAFRQQAKNQPEEDVRPVIEGYVREAVEDAKPKVTEAENALRGALGALKGRTPEPRFSKLDAPDGQAFTPAPGKQVDWQPTPEPPKQEPPAERPRDGGGHGGSGGGSGTGGGGGGGGGLGPSGAPPPGGGPAPQGQVAEWINQAIEILKAQGYPVDKMNPNDIWMIIQKESGGNPHAINNWDSNAAKGTPSKGLMQTIDPTFNRWSLPGHKDIWNPVDNIIAGIRYSVERYGSVSNVPGVVGMKTGSGYRGY</sequence>
<dbReference type="SUPFAM" id="SSF140453">
    <property type="entry name" value="EsxAB dimer-like"/>
    <property type="match status" value="1"/>
</dbReference>
<organism evidence="3 4">
    <name type="scientific">Crossiella equi</name>
    <dbReference type="NCBI Taxonomy" id="130796"/>
    <lineage>
        <taxon>Bacteria</taxon>
        <taxon>Bacillati</taxon>
        <taxon>Actinomycetota</taxon>
        <taxon>Actinomycetes</taxon>
        <taxon>Pseudonocardiales</taxon>
        <taxon>Pseudonocardiaceae</taxon>
        <taxon>Crossiella</taxon>
    </lineage>
</organism>
<keyword evidence="4" id="KW-1185">Reference proteome</keyword>
<evidence type="ECO:0000259" key="2">
    <source>
        <dbReference type="Pfam" id="PF01464"/>
    </source>
</evidence>
<evidence type="ECO:0000313" key="4">
    <source>
        <dbReference type="Proteomes" id="UP001519363"/>
    </source>
</evidence>
<protein>
    <submittedName>
        <fullName evidence="3">WXG100 family type VII secretion target</fullName>
    </submittedName>
</protein>
<dbReference type="InterPro" id="IPR023346">
    <property type="entry name" value="Lysozyme-like_dom_sf"/>
</dbReference>
<dbReference type="Gene3D" id="1.10.287.1060">
    <property type="entry name" value="ESAT-6-like"/>
    <property type="match status" value="1"/>
</dbReference>
<feature type="compositionally biased region" description="Gly residues" evidence="1">
    <location>
        <begin position="219"/>
        <end position="241"/>
    </location>
</feature>
<evidence type="ECO:0000313" key="3">
    <source>
        <dbReference type="EMBL" id="MBP2475766.1"/>
    </source>
</evidence>
<dbReference type="SUPFAM" id="SSF53955">
    <property type="entry name" value="Lysozyme-like"/>
    <property type="match status" value="1"/>
</dbReference>
<dbReference type="Pfam" id="PF01464">
    <property type="entry name" value="SLT"/>
    <property type="match status" value="1"/>
</dbReference>
<dbReference type="InterPro" id="IPR010310">
    <property type="entry name" value="T7SS_ESAT-6-like"/>
</dbReference>
<accession>A0ABS5AGQ4</accession>
<reference evidence="3 4" key="1">
    <citation type="submission" date="2021-03" db="EMBL/GenBank/DDBJ databases">
        <title>Sequencing the genomes of 1000 actinobacteria strains.</title>
        <authorList>
            <person name="Klenk H.-P."/>
        </authorList>
    </citation>
    <scope>NUCLEOTIDE SEQUENCE [LARGE SCALE GENOMIC DNA]</scope>
    <source>
        <strain evidence="3 4">DSM 44580</strain>
    </source>
</reference>
<gene>
    <name evidence="3" type="ORF">JOF53_004638</name>
</gene>
<comment type="caution">
    <text evidence="3">The sequence shown here is derived from an EMBL/GenBank/DDBJ whole genome shotgun (WGS) entry which is preliminary data.</text>
</comment>
<dbReference type="Pfam" id="PF06013">
    <property type="entry name" value="WXG100"/>
    <property type="match status" value="1"/>
</dbReference>
<dbReference type="RefSeq" id="WP_209707242.1">
    <property type="nucleotide sequence ID" value="NZ_JAGIOO010000001.1"/>
</dbReference>
<name>A0ABS5AGQ4_9PSEU</name>
<feature type="region of interest" description="Disordered" evidence="1">
    <location>
        <begin position="165"/>
        <end position="255"/>
    </location>
</feature>
<proteinExistence type="predicted"/>
<evidence type="ECO:0000256" key="1">
    <source>
        <dbReference type="SAM" id="MobiDB-lite"/>
    </source>
</evidence>
<dbReference type="InterPro" id="IPR036689">
    <property type="entry name" value="ESAT-6-like_sf"/>
</dbReference>
<feature type="compositionally biased region" description="Basic and acidic residues" evidence="1">
    <location>
        <begin position="205"/>
        <end position="218"/>
    </location>
</feature>
<dbReference type="Gene3D" id="1.10.530.10">
    <property type="match status" value="1"/>
</dbReference>
<feature type="compositionally biased region" description="Basic and acidic residues" evidence="1">
    <location>
        <begin position="171"/>
        <end position="182"/>
    </location>
</feature>
<dbReference type="Proteomes" id="UP001519363">
    <property type="component" value="Unassembled WGS sequence"/>
</dbReference>
<dbReference type="CDD" id="cd13402">
    <property type="entry name" value="LT_TF-like"/>
    <property type="match status" value="1"/>
</dbReference>
<dbReference type="EMBL" id="JAGIOO010000001">
    <property type="protein sequence ID" value="MBP2475766.1"/>
    <property type="molecule type" value="Genomic_DNA"/>
</dbReference>